<evidence type="ECO:0000259" key="9">
    <source>
        <dbReference type="Pfam" id="PF01035"/>
    </source>
</evidence>
<keyword evidence="6 8" id="KW-0234">DNA repair</keyword>
<comment type="catalytic activity">
    <reaction evidence="1 8">
        <text>a 4-O-methyl-thymidine in DNA + L-cysteinyl-[protein] = a thymidine in DNA + S-methyl-L-cysteinyl-[protein]</text>
        <dbReference type="Rhea" id="RHEA:53428"/>
        <dbReference type="Rhea" id="RHEA-COMP:10131"/>
        <dbReference type="Rhea" id="RHEA-COMP:10132"/>
        <dbReference type="Rhea" id="RHEA-COMP:13555"/>
        <dbReference type="Rhea" id="RHEA-COMP:13556"/>
        <dbReference type="ChEBI" id="CHEBI:29950"/>
        <dbReference type="ChEBI" id="CHEBI:82612"/>
        <dbReference type="ChEBI" id="CHEBI:137386"/>
        <dbReference type="ChEBI" id="CHEBI:137387"/>
        <dbReference type="EC" id="2.1.1.63"/>
    </reaction>
</comment>
<evidence type="ECO:0000256" key="2">
    <source>
        <dbReference type="ARBA" id="ARBA00022490"/>
    </source>
</evidence>
<protein>
    <recommendedName>
        <fullName evidence="8">Methylated-DNA--protein-cysteine methyltransferase</fullName>
        <ecNumber evidence="8">2.1.1.63</ecNumber>
    </recommendedName>
    <alternativeName>
        <fullName evidence="8">6-O-methylguanine-DNA methyltransferase</fullName>
        <shortName evidence="8">MGMT</shortName>
    </alternativeName>
    <alternativeName>
        <fullName evidence="8">O-6-methylguanine-DNA-alkyltransferase</fullName>
    </alternativeName>
</protein>
<evidence type="ECO:0000256" key="3">
    <source>
        <dbReference type="ARBA" id="ARBA00022603"/>
    </source>
</evidence>
<dbReference type="Pfam" id="PF02870">
    <property type="entry name" value="Methyltransf_1N"/>
    <property type="match status" value="1"/>
</dbReference>
<comment type="catalytic activity">
    <reaction evidence="7 8">
        <text>a 6-O-methyl-2'-deoxyguanosine in DNA + L-cysteinyl-[protein] = S-methyl-L-cysteinyl-[protein] + a 2'-deoxyguanosine in DNA</text>
        <dbReference type="Rhea" id="RHEA:24000"/>
        <dbReference type="Rhea" id="RHEA-COMP:10131"/>
        <dbReference type="Rhea" id="RHEA-COMP:10132"/>
        <dbReference type="Rhea" id="RHEA-COMP:11367"/>
        <dbReference type="Rhea" id="RHEA-COMP:11368"/>
        <dbReference type="ChEBI" id="CHEBI:29950"/>
        <dbReference type="ChEBI" id="CHEBI:82612"/>
        <dbReference type="ChEBI" id="CHEBI:85445"/>
        <dbReference type="ChEBI" id="CHEBI:85448"/>
        <dbReference type="EC" id="2.1.1.63"/>
    </reaction>
</comment>
<comment type="caution">
    <text evidence="11">The sequence shown here is derived from an EMBL/GenBank/DDBJ whole genome shotgun (WGS) entry which is preliminary data.</text>
</comment>
<name>A0ABU7XSQ4_9FLAO</name>
<dbReference type="Gene3D" id="1.10.10.10">
    <property type="entry name" value="Winged helix-like DNA-binding domain superfamily/Winged helix DNA-binding domain"/>
    <property type="match status" value="1"/>
</dbReference>
<evidence type="ECO:0000256" key="6">
    <source>
        <dbReference type="ARBA" id="ARBA00023204"/>
    </source>
</evidence>
<evidence type="ECO:0000256" key="8">
    <source>
        <dbReference type="HAMAP-Rule" id="MF_00772"/>
    </source>
</evidence>
<dbReference type="HAMAP" id="MF_00772">
    <property type="entry name" value="OGT"/>
    <property type="match status" value="1"/>
</dbReference>
<sequence length="177" mass="20001">METCIIQSPLGYTKIEGDISGIISVNVLNNNIGLSEGESNKLSFLHKQESEEKVTDIIPVELEDCVIQLKEYFEGKRNEFNLKLNPQGTEFQKRVWKQLEQIPYGKTLSYLELSKQLGDVKAIRAVANANGKNPLWIIVPCHRVIGSDGSLTGYAGGLHRKKWLLEHESPYKQQSLF</sequence>
<dbReference type="InterPro" id="IPR008332">
    <property type="entry name" value="MethylG_MeTrfase_N"/>
</dbReference>
<dbReference type="EC" id="2.1.1.63" evidence="8"/>
<keyword evidence="5 8" id="KW-0227">DNA damage</keyword>
<dbReference type="InterPro" id="IPR036631">
    <property type="entry name" value="MGMT_N_sf"/>
</dbReference>
<dbReference type="Gene3D" id="3.30.160.70">
    <property type="entry name" value="Methylated DNA-protein cysteine methyltransferase domain"/>
    <property type="match status" value="1"/>
</dbReference>
<dbReference type="PANTHER" id="PTHR10815">
    <property type="entry name" value="METHYLATED-DNA--PROTEIN-CYSTEINE METHYLTRANSFERASE"/>
    <property type="match status" value="1"/>
</dbReference>
<dbReference type="InterPro" id="IPR036388">
    <property type="entry name" value="WH-like_DNA-bd_sf"/>
</dbReference>
<evidence type="ECO:0000313" key="11">
    <source>
        <dbReference type="EMBL" id="MEF3833710.1"/>
    </source>
</evidence>
<dbReference type="Pfam" id="PF01035">
    <property type="entry name" value="DNA_binding_1"/>
    <property type="match status" value="1"/>
</dbReference>
<evidence type="ECO:0000259" key="10">
    <source>
        <dbReference type="Pfam" id="PF02870"/>
    </source>
</evidence>
<evidence type="ECO:0000256" key="7">
    <source>
        <dbReference type="ARBA" id="ARBA00049348"/>
    </source>
</evidence>
<dbReference type="PROSITE" id="PS00374">
    <property type="entry name" value="MGMT"/>
    <property type="match status" value="1"/>
</dbReference>
<feature type="domain" description="Methylated-DNA-[protein]-cysteine S-methyltransferase DNA binding" evidence="9">
    <location>
        <begin position="90"/>
        <end position="169"/>
    </location>
</feature>
<keyword evidence="12" id="KW-1185">Reference proteome</keyword>
<dbReference type="RefSeq" id="WP_303306050.1">
    <property type="nucleotide sequence ID" value="NZ_JAODOP010000004.1"/>
</dbReference>
<keyword evidence="3 8" id="KW-0489">Methyltransferase</keyword>
<reference evidence="11 12" key="1">
    <citation type="submission" date="2022-09" db="EMBL/GenBank/DDBJ databases">
        <title>Genome sequencing of Flavivirga sp. MEBiC05379.</title>
        <authorList>
            <person name="Oh H.-M."/>
            <person name="Kwon K.K."/>
            <person name="Park M.J."/>
            <person name="Yang S.-H."/>
        </authorList>
    </citation>
    <scope>NUCLEOTIDE SEQUENCE [LARGE SCALE GENOMIC DNA]</scope>
    <source>
        <strain evidence="11 12">MEBiC05379</strain>
    </source>
</reference>
<evidence type="ECO:0000256" key="1">
    <source>
        <dbReference type="ARBA" id="ARBA00001286"/>
    </source>
</evidence>
<dbReference type="PANTHER" id="PTHR10815:SF13">
    <property type="entry name" value="METHYLATED-DNA--PROTEIN-CYSTEINE METHYLTRANSFERASE"/>
    <property type="match status" value="1"/>
</dbReference>
<dbReference type="InterPro" id="IPR014048">
    <property type="entry name" value="MethylDNA_cys_MeTrfase_DNA-bd"/>
</dbReference>
<accession>A0ABU7XSQ4</accession>
<dbReference type="InterPro" id="IPR036217">
    <property type="entry name" value="MethylDNA_cys_MeTrfase_DNAb"/>
</dbReference>
<comment type="function">
    <text evidence="8">Involved in the cellular defense against the biological effects of O6-methylguanine (O6-MeG) and O4-methylthymine (O4-MeT) in DNA. Repairs the methylated nucleobase in DNA by stoichiometrically transferring the methyl group to a cysteine residue in the enzyme. This is a suicide reaction: the enzyme is irreversibly inactivated.</text>
</comment>
<dbReference type="SUPFAM" id="SSF46767">
    <property type="entry name" value="Methylated DNA-protein cysteine methyltransferase, C-terminal domain"/>
    <property type="match status" value="1"/>
</dbReference>
<proteinExistence type="inferred from homology"/>
<keyword evidence="2 8" id="KW-0963">Cytoplasm</keyword>
<organism evidence="11 12">
    <name type="scientific">Flavivirga spongiicola</name>
    <dbReference type="NCBI Taxonomy" id="421621"/>
    <lineage>
        <taxon>Bacteria</taxon>
        <taxon>Pseudomonadati</taxon>
        <taxon>Bacteroidota</taxon>
        <taxon>Flavobacteriia</taxon>
        <taxon>Flavobacteriales</taxon>
        <taxon>Flavobacteriaceae</taxon>
        <taxon>Flavivirga</taxon>
    </lineage>
</organism>
<dbReference type="NCBIfam" id="TIGR00589">
    <property type="entry name" value="ogt"/>
    <property type="match status" value="1"/>
</dbReference>
<evidence type="ECO:0000313" key="12">
    <source>
        <dbReference type="Proteomes" id="UP001337305"/>
    </source>
</evidence>
<dbReference type="Proteomes" id="UP001337305">
    <property type="component" value="Unassembled WGS sequence"/>
</dbReference>
<comment type="similarity">
    <text evidence="8">Belongs to the MGMT family.</text>
</comment>
<evidence type="ECO:0000256" key="5">
    <source>
        <dbReference type="ARBA" id="ARBA00022763"/>
    </source>
</evidence>
<dbReference type="InterPro" id="IPR023546">
    <property type="entry name" value="MGMT"/>
</dbReference>
<dbReference type="InterPro" id="IPR001497">
    <property type="entry name" value="MethylDNA_cys_MeTrfase_AS"/>
</dbReference>
<comment type="subcellular location">
    <subcellularLocation>
        <location evidence="8">Cytoplasm</location>
    </subcellularLocation>
</comment>
<evidence type="ECO:0000256" key="4">
    <source>
        <dbReference type="ARBA" id="ARBA00022679"/>
    </source>
</evidence>
<dbReference type="CDD" id="cd06445">
    <property type="entry name" value="ATase"/>
    <property type="match status" value="1"/>
</dbReference>
<feature type="domain" description="Methylguanine DNA methyltransferase ribonuclease-like" evidence="10">
    <location>
        <begin position="6"/>
        <end position="85"/>
    </location>
</feature>
<comment type="miscellaneous">
    <text evidence="8">This enzyme catalyzes only one turnover and therefore is not strictly catalytic. According to one definition, an enzyme is a biocatalyst that acts repeatedly and over many reaction cycles.</text>
</comment>
<gene>
    <name evidence="11" type="ORF">N1F79_11255</name>
</gene>
<dbReference type="SUPFAM" id="SSF53155">
    <property type="entry name" value="Methylated DNA-protein cysteine methyltransferase domain"/>
    <property type="match status" value="1"/>
</dbReference>
<keyword evidence="4 8" id="KW-0808">Transferase</keyword>
<feature type="active site" description="Nucleophile; methyl group acceptor" evidence="8">
    <location>
        <position position="141"/>
    </location>
</feature>
<dbReference type="EMBL" id="JAODOP010000004">
    <property type="protein sequence ID" value="MEF3833710.1"/>
    <property type="molecule type" value="Genomic_DNA"/>
</dbReference>